<proteinExistence type="predicted"/>
<sequence>METWFTINDQGEVHGTTKIDSTLICSGFGYSGFDFDFVTTNIDSYWQGTMRLVLFSEKHHIIENFEITHCIHYGDCQEFAWKEQVQAKNIPHIKGYSISYDQGVQLNMDTKSQKKDLEERPNEVYLRRRNAITPNCTSSNGFKHKSKCCTEGV</sequence>
<protein>
    <submittedName>
        <fullName evidence="2">Uncharacterized protein</fullName>
    </submittedName>
</protein>
<name>A0A914EPK5_9BILA</name>
<dbReference type="Proteomes" id="UP000887540">
    <property type="component" value="Unplaced"/>
</dbReference>
<evidence type="ECO:0000313" key="2">
    <source>
        <dbReference type="WBParaSite" id="ACRNAN_scaffold924.g30111.t1"/>
    </source>
</evidence>
<dbReference type="AlphaFoldDB" id="A0A914EPK5"/>
<organism evidence="1 2">
    <name type="scientific">Acrobeloides nanus</name>
    <dbReference type="NCBI Taxonomy" id="290746"/>
    <lineage>
        <taxon>Eukaryota</taxon>
        <taxon>Metazoa</taxon>
        <taxon>Ecdysozoa</taxon>
        <taxon>Nematoda</taxon>
        <taxon>Chromadorea</taxon>
        <taxon>Rhabditida</taxon>
        <taxon>Tylenchina</taxon>
        <taxon>Cephalobomorpha</taxon>
        <taxon>Cephaloboidea</taxon>
        <taxon>Cephalobidae</taxon>
        <taxon>Acrobeloides</taxon>
    </lineage>
</organism>
<reference evidence="2" key="1">
    <citation type="submission" date="2022-11" db="UniProtKB">
        <authorList>
            <consortium name="WormBaseParasite"/>
        </authorList>
    </citation>
    <scope>IDENTIFICATION</scope>
</reference>
<dbReference type="WBParaSite" id="ACRNAN_scaffold924.g30111.t1">
    <property type="protein sequence ID" value="ACRNAN_scaffold924.g30111.t1"/>
    <property type="gene ID" value="ACRNAN_scaffold924.g30111"/>
</dbReference>
<accession>A0A914EPK5</accession>
<evidence type="ECO:0000313" key="1">
    <source>
        <dbReference type="Proteomes" id="UP000887540"/>
    </source>
</evidence>
<keyword evidence="1" id="KW-1185">Reference proteome</keyword>